<gene>
    <name evidence="2" type="ORF">SAMN05216552_103427</name>
</gene>
<reference evidence="3" key="1">
    <citation type="submission" date="2016-10" db="EMBL/GenBank/DDBJ databases">
        <authorList>
            <person name="Varghese N."/>
            <person name="Submissions S."/>
        </authorList>
    </citation>
    <scope>NUCLEOTIDE SEQUENCE [LARGE SCALE GENOMIC DNA]</scope>
    <source>
        <strain evidence="3">CGMCC 1.11014</strain>
    </source>
</reference>
<organism evidence="2 3">
    <name type="scientific">Pseudoduganella namucuonensis</name>
    <dbReference type="NCBI Taxonomy" id="1035707"/>
    <lineage>
        <taxon>Bacteria</taxon>
        <taxon>Pseudomonadati</taxon>
        <taxon>Pseudomonadota</taxon>
        <taxon>Betaproteobacteria</taxon>
        <taxon>Burkholderiales</taxon>
        <taxon>Oxalobacteraceae</taxon>
        <taxon>Telluria group</taxon>
        <taxon>Pseudoduganella</taxon>
    </lineage>
</organism>
<dbReference type="AlphaFoldDB" id="A0A1I7LPG5"/>
<feature type="chain" id="PRO_5011584818" description="DUF1329 domain-containing protein" evidence="1">
    <location>
        <begin position="23"/>
        <end position="450"/>
    </location>
</feature>
<protein>
    <recommendedName>
        <fullName evidence="4">DUF1329 domain-containing protein</fullName>
    </recommendedName>
</protein>
<evidence type="ECO:0000313" key="3">
    <source>
        <dbReference type="Proteomes" id="UP000199391"/>
    </source>
</evidence>
<accession>A0A1I7LPG5</accession>
<name>A0A1I7LPG5_9BURK</name>
<dbReference type="Pfam" id="PF07044">
    <property type="entry name" value="DUF1329"/>
    <property type="match status" value="1"/>
</dbReference>
<evidence type="ECO:0000313" key="2">
    <source>
        <dbReference type="EMBL" id="SFV11524.1"/>
    </source>
</evidence>
<sequence>MNKSSLGAVAATLVLGMACAQAAVGADEAAKLKGELTPTGAEKAGNKAGTIPAWDGGYTKAPAGYKEGEPRPDPYANEKPLLSISAKNMDQHADKLTEGVKALMKKYPSYRIDVYPSHRTAAMPQWAYENTFKNATRCKTKDGGQSIEGCHGGVPFPIPKTGHELMWNHLLAWKGQASTMLFRLFVTTSDGKSTMASDGLAEVQSPYWFKDGSPDKFNGDFHNLMLVTYGPPFKAGESILLRDTINADKGRQAWQYLVGQRRTRKAPTLGYDTPDSVASGAFYFDEAYGFSGSLDRYDWKIIGKKELYVPYNSNRTWLAKAPDLLGPQHLNPDHVRWELHRVWEVEATVAPGKRHAVPKRRYYLDEDTYNMVLSDMWDGQGQIWRVGYTLPMAMPDVPGSVAQTFGLYNLLANTYVLANYPGEKAYQYKQLPPFSDSYFTPENLAAKGSR</sequence>
<evidence type="ECO:0000256" key="1">
    <source>
        <dbReference type="SAM" id="SignalP"/>
    </source>
</evidence>
<dbReference type="EMBL" id="FPBO01000034">
    <property type="protein sequence ID" value="SFV11524.1"/>
    <property type="molecule type" value="Genomic_DNA"/>
</dbReference>
<keyword evidence="1" id="KW-0732">Signal</keyword>
<keyword evidence="3" id="KW-1185">Reference proteome</keyword>
<dbReference type="RefSeq" id="WP_093558797.1">
    <property type="nucleotide sequence ID" value="NZ_FPBO01000034.1"/>
</dbReference>
<dbReference type="PROSITE" id="PS51257">
    <property type="entry name" value="PROKAR_LIPOPROTEIN"/>
    <property type="match status" value="1"/>
</dbReference>
<dbReference type="Proteomes" id="UP000199391">
    <property type="component" value="Unassembled WGS sequence"/>
</dbReference>
<dbReference type="InterPro" id="IPR010752">
    <property type="entry name" value="DUF1329"/>
</dbReference>
<dbReference type="CDD" id="cd16329">
    <property type="entry name" value="LolA_like"/>
    <property type="match status" value="1"/>
</dbReference>
<dbReference type="STRING" id="1035707.SAMN05216552_103427"/>
<dbReference type="OrthoDB" id="6751304at2"/>
<proteinExistence type="predicted"/>
<evidence type="ECO:0008006" key="4">
    <source>
        <dbReference type="Google" id="ProtNLM"/>
    </source>
</evidence>
<dbReference type="Gene3D" id="2.50.20.10">
    <property type="entry name" value="Lipoprotein localisation LolA/LolB/LppX"/>
    <property type="match status" value="1"/>
</dbReference>
<feature type="signal peptide" evidence="1">
    <location>
        <begin position="1"/>
        <end position="22"/>
    </location>
</feature>